<dbReference type="SUPFAM" id="SSF51735">
    <property type="entry name" value="NAD(P)-binding Rossmann-fold domains"/>
    <property type="match status" value="1"/>
</dbReference>
<accession>A0A1W2ER02</accession>
<dbReference type="InterPro" id="IPR057326">
    <property type="entry name" value="KR_dom"/>
</dbReference>
<keyword evidence="3" id="KW-0560">Oxidoreductase</keyword>
<evidence type="ECO:0000313" key="6">
    <source>
        <dbReference type="Proteomes" id="UP000192840"/>
    </source>
</evidence>
<proteinExistence type="inferred from homology"/>
<dbReference type="eggNOG" id="COG1028">
    <property type="taxonomic scope" value="Bacteria"/>
</dbReference>
<keyword evidence="6" id="KW-1185">Reference proteome</keyword>
<dbReference type="PRINTS" id="PR00080">
    <property type="entry name" value="SDRFAMILY"/>
</dbReference>
<evidence type="ECO:0000256" key="1">
    <source>
        <dbReference type="ARBA" id="ARBA00006484"/>
    </source>
</evidence>
<protein>
    <submittedName>
        <fullName evidence="5">3-oxoacyl-[acyl-carrier protein] reductase</fullName>
    </submittedName>
</protein>
<comment type="similarity">
    <text evidence="1">Belongs to the short-chain dehydrogenases/reductases (SDR) family.</text>
</comment>
<dbReference type="AlphaFoldDB" id="A0A1W2ER02"/>
<dbReference type="SMART" id="SM00822">
    <property type="entry name" value="PKS_KR"/>
    <property type="match status" value="1"/>
</dbReference>
<dbReference type="InterPro" id="IPR052178">
    <property type="entry name" value="Sec_Metab_Biosynth_SDR"/>
</dbReference>
<dbReference type="CDD" id="cd05233">
    <property type="entry name" value="SDR_c"/>
    <property type="match status" value="1"/>
</dbReference>
<dbReference type="PANTHER" id="PTHR43618:SF8">
    <property type="entry name" value="7ALPHA-HYDROXYSTEROID DEHYDROGENASE"/>
    <property type="match status" value="1"/>
</dbReference>
<dbReference type="RefSeq" id="WP_211257748.1">
    <property type="nucleotide sequence ID" value="NZ_FWYC01000010.1"/>
</dbReference>
<dbReference type="Proteomes" id="UP000192840">
    <property type="component" value="Unassembled WGS sequence"/>
</dbReference>
<dbReference type="PROSITE" id="PS00061">
    <property type="entry name" value="ADH_SHORT"/>
    <property type="match status" value="1"/>
</dbReference>
<evidence type="ECO:0000256" key="3">
    <source>
        <dbReference type="ARBA" id="ARBA00023002"/>
    </source>
</evidence>
<dbReference type="InterPro" id="IPR002347">
    <property type="entry name" value="SDR_fam"/>
</dbReference>
<dbReference type="PRINTS" id="PR00081">
    <property type="entry name" value="GDHRDH"/>
</dbReference>
<name>A0A1W2ER02_9PSEU</name>
<dbReference type="InterPro" id="IPR020904">
    <property type="entry name" value="Sc_DH/Rdtase_CS"/>
</dbReference>
<dbReference type="InterPro" id="IPR036291">
    <property type="entry name" value="NAD(P)-bd_dom_sf"/>
</dbReference>
<evidence type="ECO:0000259" key="4">
    <source>
        <dbReference type="SMART" id="SM00822"/>
    </source>
</evidence>
<feature type="domain" description="Ketoreductase" evidence="4">
    <location>
        <begin position="2"/>
        <end position="183"/>
    </location>
</feature>
<dbReference type="GO" id="GO:0016491">
    <property type="term" value="F:oxidoreductase activity"/>
    <property type="evidence" value="ECO:0007669"/>
    <property type="project" value="UniProtKB-KW"/>
</dbReference>
<dbReference type="STRING" id="40571.SAMN05660733_04381"/>
<dbReference type="PANTHER" id="PTHR43618">
    <property type="entry name" value="7-ALPHA-HYDROXYSTEROID DEHYDROGENASE"/>
    <property type="match status" value="1"/>
</dbReference>
<evidence type="ECO:0000256" key="2">
    <source>
        <dbReference type="ARBA" id="ARBA00022857"/>
    </source>
</evidence>
<evidence type="ECO:0000313" key="5">
    <source>
        <dbReference type="EMBL" id="SMD12140.1"/>
    </source>
</evidence>
<organism evidence="5 6">
    <name type="scientific">Lentzea albidocapillata</name>
    <dbReference type="NCBI Taxonomy" id="40571"/>
    <lineage>
        <taxon>Bacteria</taxon>
        <taxon>Bacillati</taxon>
        <taxon>Actinomycetota</taxon>
        <taxon>Actinomycetes</taxon>
        <taxon>Pseudonocardiales</taxon>
        <taxon>Pseudonocardiaceae</taxon>
        <taxon>Lentzea</taxon>
    </lineage>
</organism>
<dbReference type="Pfam" id="PF13561">
    <property type="entry name" value="adh_short_C2"/>
    <property type="match status" value="1"/>
</dbReference>
<keyword evidence="2" id="KW-0521">NADP</keyword>
<sequence length="243" mass="24866">MRTVVISGGGTGIGLATAERFAADGDRVVLIGRRRQVLDAAVARLGELASAVVADLAEPVDVERVAAEIGSVDVLVNAAGGNALLDAPDDGPDGVAGVAWHWLANFRANTLTTALLTEAMRDRIADGGRVLLISSIAAYRGSGSGSYGASKAALHPYASDLAAALGPRGITVNVIAPGYIEDTEFFRGKLSAEREQTLIAQSHTGRAGVPADVAETAHWLASPAAAHVTAQIIQVNGGAERGR</sequence>
<dbReference type="Gene3D" id="3.40.50.720">
    <property type="entry name" value="NAD(P)-binding Rossmann-like Domain"/>
    <property type="match status" value="1"/>
</dbReference>
<reference evidence="6" key="1">
    <citation type="submission" date="2017-04" db="EMBL/GenBank/DDBJ databases">
        <authorList>
            <person name="Varghese N."/>
            <person name="Submissions S."/>
        </authorList>
    </citation>
    <scope>NUCLEOTIDE SEQUENCE [LARGE SCALE GENOMIC DNA]</scope>
    <source>
        <strain evidence="6">DSM 44073</strain>
    </source>
</reference>
<gene>
    <name evidence="5" type="ORF">SAMN05660733_04381</name>
</gene>
<dbReference type="EMBL" id="FWYC01000010">
    <property type="protein sequence ID" value="SMD12140.1"/>
    <property type="molecule type" value="Genomic_DNA"/>
</dbReference>